<protein>
    <recommendedName>
        <fullName evidence="17">Neural cell adhesion molecule L1</fullName>
    </recommendedName>
</protein>
<dbReference type="PANTHER" id="PTHR44170">
    <property type="entry name" value="PROTEIN SIDEKICK"/>
    <property type="match status" value="1"/>
</dbReference>
<feature type="signal peptide" evidence="20">
    <location>
        <begin position="1"/>
        <end position="26"/>
    </location>
</feature>
<evidence type="ECO:0000256" key="19">
    <source>
        <dbReference type="SAM" id="Phobius"/>
    </source>
</evidence>
<comment type="subcellular location">
    <subcellularLocation>
        <location evidence="1">Cell membrane</location>
        <topology evidence="1">Single-pass type I membrane protein</topology>
    </subcellularLocation>
    <subcellularLocation>
        <location evidence="2">Cell projection</location>
        <location evidence="2">Growth cone</location>
    </subcellularLocation>
</comment>
<evidence type="ECO:0000256" key="16">
    <source>
        <dbReference type="ARBA" id="ARBA00063896"/>
    </source>
</evidence>
<feature type="domain" description="Fibronectin type-III" evidence="22">
    <location>
        <begin position="772"/>
        <end position="874"/>
    </location>
</feature>
<dbReference type="InterPro" id="IPR036179">
    <property type="entry name" value="Ig-like_dom_sf"/>
</dbReference>
<dbReference type="FunFam" id="2.60.40.10:FF:000347">
    <property type="entry name" value="Neuronal cell adhesion molecule"/>
    <property type="match status" value="1"/>
</dbReference>
<dbReference type="PROSITE" id="PS50853">
    <property type="entry name" value="FN3"/>
    <property type="match status" value="3"/>
</dbReference>
<evidence type="ECO:0000256" key="5">
    <source>
        <dbReference type="ARBA" id="ARBA00022692"/>
    </source>
</evidence>
<dbReference type="Gene3D" id="2.60.40.10">
    <property type="entry name" value="Immunoglobulins"/>
    <property type="match status" value="10"/>
</dbReference>
<feature type="domain" description="Ig-like" evidence="21">
    <location>
        <begin position="21"/>
        <end position="109"/>
    </location>
</feature>
<feature type="transmembrane region" description="Helical" evidence="19">
    <location>
        <begin position="997"/>
        <end position="1018"/>
    </location>
</feature>
<evidence type="ECO:0000256" key="3">
    <source>
        <dbReference type="ARBA" id="ARBA00008588"/>
    </source>
</evidence>
<feature type="domain" description="Fibronectin type-III" evidence="22">
    <location>
        <begin position="573"/>
        <end position="668"/>
    </location>
</feature>
<feature type="domain" description="Ig-like" evidence="21">
    <location>
        <begin position="234"/>
        <end position="322"/>
    </location>
</feature>
<dbReference type="GO" id="GO:0030426">
    <property type="term" value="C:growth cone"/>
    <property type="evidence" value="ECO:0007669"/>
    <property type="project" value="UniProtKB-SubCell"/>
</dbReference>
<feature type="domain" description="Ig-like" evidence="21">
    <location>
        <begin position="327"/>
        <end position="364"/>
    </location>
</feature>
<evidence type="ECO:0000256" key="9">
    <source>
        <dbReference type="ARBA" id="ARBA00022989"/>
    </source>
</evidence>
<evidence type="ECO:0000256" key="17">
    <source>
        <dbReference type="ARBA" id="ARBA00074488"/>
    </source>
</evidence>
<dbReference type="Ensembl" id="ENSCCRT00015012003.1">
    <property type="protein sequence ID" value="ENSCCRP00015011586.1"/>
    <property type="gene ID" value="ENSCCRG00015003368.1"/>
</dbReference>
<dbReference type="SUPFAM" id="SSF48726">
    <property type="entry name" value="Immunoglobulin"/>
    <property type="match status" value="5"/>
</dbReference>
<dbReference type="GO" id="GO:0009986">
    <property type="term" value="C:cell surface"/>
    <property type="evidence" value="ECO:0007669"/>
    <property type="project" value="UniProtKB-ARBA"/>
</dbReference>
<dbReference type="PANTHER" id="PTHR44170:SF15">
    <property type="entry name" value="NEURONAL CELL ADHESION MOLECULE"/>
    <property type="match status" value="1"/>
</dbReference>
<accession>A0A8C1SR05</accession>
<evidence type="ECO:0000259" key="21">
    <source>
        <dbReference type="PROSITE" id="PS50835"/>
    </source>
</evidence>
<dbReference type="SMART" id="SM00408">
    <property type="entry name" value="IGc2"/>
    <property type="match status" value="5"/>
</dbReference>
<keyword evidence="10 19" id="KW-0472">Membrane</keyword>
<dbReference type="InterPro" id="IPR026966">
    <property type="entry name" value="Neurofascin/L1/NrCAM_C"/>
</dbReference>
<evidence type="ECO:0000313" key="24">
    <source>
        <dbReference type="Proteomes" id="UP000694700"/>
    </source>
</evidence>
<dbReference type="InterPro" id="IPR007110">
    <property type="entry name" value="Ig-like_dom"/>
</dbReference>
<keyword evidence="5 19" id="KW-0812">Transmembrane</keyword>
<evidence type="ECO:0000256" key="15">
    <source>
        <dbReference type="ARBA" id="ARBA00060042"/>
    </source>
</evidence>
<feature type="region of interest" description="Disordered" evidence="18">
    <location>
        <begin position="657"/>
        <end position="680"/>
    </location>
</feature>
<evidence type="ECO:0000256" key="8">
    <source>
        <dbReference type="ARBA" id="ARBA00022889"/>
    </source>
</evidence>
<dbReference type="CDD" id="cd00063">
    <property type="entry name" value="FN3"/>
    <property type="match status" value="4"/>
</dbReference>
<evidence type="ECO:0000256" key="11">
    <source>
        <dbReference type="ARBA" id="ARBA00023157"/>
    </source>
</evidence>
<dbReference type="FunFam" id="2.60.40.10:FF:000114">
    <property type="entry name" value="Neuronal cell adhesion molecule"/>
    <property type="match status" value="1"/>
</dbReference>
<keyword evidence="11" id="KW-1015">Disulfide bond</keyword>
<sequence>AVLSCFACRWILCVCVLPQPPTITHQSPKDYIVDPRENIVIHCEAKGKPHPSFSWTRNGMHLDIDKDPKVLMKPHSGTLVMDIGGGERAEAYEGVYQCSAHNELGTAVSNSIIIRQSRSPLWSKERISPIIAQKGQSLILHCRPPAGLPPPIIFWMDNNFQRLPQSRRVSQALNGDLYFSNVQPEDSRSDYICYARFPHTQTIQQKQPISVRVLDSEVSLRVFVSDKPTEERAPVFMVPSESVSSKMVLRGEVLEMECVADGLPTPAVSWVKHNGEIPSGRASFLNFNKTLRITDVSEVDAGEYRCIAKNRHGSVQHTIRVTVNAAPYWISAPRNLVLAPKEMGIITCRAAGHPKPSIRWLVNGLPIQAEPPRVLTLPNIVYQVIMNKPALLECVTFGSPVPTITWFKDSRSSMLEGNAYVFHENGTLEIHMSHPSNSGKYTCVARNSLGLSENHVYLEVKEPTRILRPPEYRVVQRNRDVVFECKAKHDPSLVPTMTWLKDDRELPDDERFRVDSDSLTITDVTESDAGRYTCIMNTTLDQDSASAQLTVVGECLCATPSLTSLPSFKQPGVPTDLELTDQEARSIQLTWIPGDEHNSPIKKFLIQYEDALHQSGVWHNLTEVPGTKTTAHLKLSPYVHYSFRVLALNEVGFSRPSMPSRQYRTSPAAPDENPTEVKGHGTEHNNLVITWKPLTPLQANGPGLQYKVMWRQQDMEKDWTSVSVANVSKFVVSGTPTFVPYEVSVQAVNDYGPGPKPSAVIGYSGEDFPSAAPGDVRVLVLNSTLAEVRWSPVSPESVRGRLQGYKVHYHRERSLHRHNSHHGKQRTEIFSPNKTSGKLPDLLPYSVYSLEVTAFNSRGEGPSSVPQRFETPEGSKSSGNVSTTPNRGHLMIGLNNMTPPLSTPVPPPVDSKNDLGLLEELDLPSNQSSFTLHNLPHSTRYKFYISARTQRGAGPTLTEEAVTVLDRGTSAHFSCSSSSSSCSAMVSPQVDIATQGWFIGLMSAIALLILILLIICFIKRNKGGKYPVKEKEDAHGDPEIQPMKEDDITDEDHKPLKGSRTPSSGTVKRDGSDDSLVDYGDSGDTEFNEDGSFIGQYSGRSDRDARHDSSEPPSPVNAMNSFV</sequence>
<reference evidence="23" key="1">
    <citation type="submission" date="2025-08" db="UniProtKB">
        <authorList>
            <consortium name="Ensembl"/>
        </authorList>
    </citation>
    <scope>IDENTIFICATION</scope>
</reference>
<dbReference type="InterPro" id="IPR003598">
    <property type="entry name" value="Ig_sub2"/>
</dbReference>
<keyword evidence="6 20" id="KW-0732">Signal</keyword>
<feature type="compositionally biased region" description="Acidic residues" evidence="18">
    <location>
        <begin position="1073"/>
        <end position="1089"/>
    </location>
</feature>
<dbReference type="GO" id="GO:0005886">
    <property type="term" value="C:plasma membrane"/>
    <property type="evidence" value="ECO:0007669"/>
    <property type="project" value="UniProtKB-SubCell"/>
</dbReference>
<dbReference type="FunFam" id="2.60.40.10:FF:000005">
    <property type="entry name" value="Neuronal cell adhesion molecule"/>
    <property type="match status" value="1"/>
</dbReference>
<keyword evidence="13" id="KW-0966">Cell projection</keyword>
<evidence type="ECO:0000256" key="20">
    <source>
        <dbReference type="SAM" id="SignalP"/>
    </source>
</evidence>
<dbReference type="InterPro" id="IPR003599">
    <property type="entry name" value="Ig_sub"/>
</dbReference>
<feature type="domain" description="Ig-like" evidence="21">
    <location>
        <begin position="372"/>
        <end position="459"/>
    </location>
</feature>
<feature type="chain" id="PRO_5034086323" description="Neural cell adhesion molecule L1" evidence="20">
    <location>
        <begin position="27"/>
        <end position="1123"/>
    </location>
</feature>
<dbReference type="Pfam" id="PF00041">
    <property type="entry name" value="fn3"/>
    <property type="match status" value="3"/>
</dbReference>
<feature type="compositionally biased region" description="Polar residues" evidence="18">
    <location>
        <begin position="874"/>
        <end position="886"/>
    </location>
</feature>
<feature type="compositionally biased region" description="Basic residues" evidence="18">
    <location>
        <begin position="815"/>
        <end position="824"/>
    </location>
</feature>
<evidence type="ECO:0000256" key="1">
    <source>
        <dbReference type="ARBA" id="ARBA00004251"/>
    </source>
</evidence>
<comment type="function">
    <text evidence="15">Neural cell adhesion molecule involved in the dynamics of cell adhesion and in the generation of transmembrane signals at tyrosine kinase receptors. During brain development, critical in multiple processes, including neuronal migration, axonal growth and fasciculation, and synaptogenesis. In the mature brain, plays a role in the dynamics of neuronal structure and function, including synaptic plasticity.</text>
</comment>
<organism evidence="23 24">
    <name type="scientific">Cyprinus carpio</name>
    <name type="common">Common carp</name>
    <dbReference type="NCBI Taxonomy" id="7962"/>
    <lineage>
        <taxon>Eukaryota</taxon>
        <taxon>Metazoa</taxon>
        <taxon>Chordata</taxon>
        <taxon>Craniata</taxon>
        <taxon>Vertebrata</taxon>
        <taxon>Euteleostomi</taxon>
        <taxon>Actinopterygii</taxon>
        <taxon>Neopterygii</taxon>
        <taxon>Teleostei</taxon>
        <taxon>Ostariophysi</taxon>
        <taxon>Cypriniformes</taxon>
        <taxon>Cyprinidae</taxon>
        <taxon>Cyprininae</taxon>
        <taxon>Cyprinus</taxon>
    </lineage>
</organism>
<dbReference type="SMART" id="SM00409">
    <property type="entry name" value="IG"/>
    <property type="match status" value="5"/>
</dbReference>
<keyword evidence="4" id="KW-1003">Cell membrane</keyword>
<dbReference type="FunFam" id="2.60.40.10:FF:000100">
    <property type="entry name" value="Neuronal cell adhesion molecule a"/>
    <property type="match status" value="1"/>
</dbReference>
<keyword evidence="12" id="KW-0325">Glycoprotein</keyword>
<feature type="region of interest" description="Disordered" evidence="18">
    <location>
        <begin position="815"/>
        <end position="835"/>
    </location>
</feature>
<feature type="domain" description="Ig-like" evidence="21">
    <location>
        <begin position="120"/>
        <end position="210"/>
    </location>
</feature>
<evidence type="ECO:0000256" key="2">
    <source>
        <dbReference type="ARBA" id="ARBA00004624"/>
    </source>
</evidence>
<keyword evidence="8" id="KW-0130">Cell adhesion</keyword>
<dbReference type="InterPro" id="IPR013098">
    <property type="entry name" value="Ig_I-set"/>
</dbReference>
<evidence type="ECO:0000256" key="6">
    <source>
        <dbReference type="ARBA" id="ARBA00022729"/>
    </source>
</evidence>
<dbReference type="FunFam" id="2.60.40.10:FF:000038">
    <property type="entry name" value="Neuronal cell adhesion molecule"/>
    <property type="match status" value="1"/>
</dbReference>
<dbReference type="Pfam" id="PF13882">
    <property type="entry name" value="Bravo_FIGEY"/>
    <property type="match status" value="1"/>
</dbReference>
<evidence type="ECO:0000259" key="22">
    <source>
        <dbReference type="PROSITE" id="PS50853"/>
    </source>
</evidence>
<name>A0A8C1SR05_CYPCA</name>
<evidence type="ECO:0000256" key="14">
    <source>
        <dbReference type="ARBA" id="ARBA00023319"/>
    </source>
</evidence>
<dbReference type="Pfam" id="PF13927">
    <property type="entry name" value="Ig_3"/>
    <property type="match status" value="2"/>
</dbReference>
<dbReference type="InterPro" id="IPR013783">
    <property type="entry name" value="Ig-like_fold"/>
</dbReference>
<dbReference type="Pfam" id="PF07679">
    <property type="entry name" value="I-set"/>
    <property type="match status" value="3"/>
</dbReference>
<comment type="subunit">
    <text evidence="16">Interacts with SHTN1; the interaction occurs in axonal growth cones. Interacts with isoform 2 of BSG.</text>
</comment>
<feature type="domain" description="Fibronectin type-III" evidence="22">
    <location>
        <begin position="670"/>
        <end position="767"/>
    </location>
</feature>
<evidence type="ECO:0000256" key="10">
    <source>
        <dbReference type="ARBA" id="ARBA00023136"/>
    </source>
</evidence>
<keyword evidence="7" id="KW-0677">Repeat</keyword>
<comment type="similarity">
    <text evidence="3">Belongs to the immunoglobulin superfamily. L1/neurofascin/NgCAM family.</text>
</comment>
<keyword evidence="9 19" id="KW-1133">Transmembrane helix</keyword>
<dbReference type="GO" id="GO:0098632">
    <property type="term" value="F:cell-cell adhesion mediator activity"/>
    <property type="evidence" value="ECO:0007669"/>
    <property type="project" value="TreeGrafter"/>
</dbReference>
<evidence type="ECO:0000256" key="7">
    <source>
        <dbReference type="ARBA" id="ARBA00022737"/>
    </source>
</evidence>
<dbReference type="FunFam" id="2.60.40.10:FF:000057">
    <property type="entry name" value="neural cell adhesion molecule L1"/>
    <property type="match status" value="1"/>
</dbReference>
<evidence type="ECO:0000256" key="13">
    <source>
        <dbReference type="ARBA" id="ARBA00023273"/>
    </source>
</evidence>
<dbReference type="FunFam" id="2.60.40.10:FF:000028">
    <property type="entry name" value="Neuronal cell adhesion molecule"/>
    <property type="match status" value="1"/>
</dbReference>
<feature type="domain" description="Ig-like" evidence="21">
    <location>
        <begin position="463"/>
        <end position="550"/>
    </location>
</feature>
<keyword evidence="14" id="KW-0393">Immunoglobulin domain</keyword>
<proteinExistence type="inferred from homology"/>
<dbReference type="SMART" id="SM00060">
    <property type="entry name" value="FN3"/>
    <property type="match status" value="4"/>
</dbReference>
<feature type="compositionally biased region" description="Basic and acidic residues" evidence="18">
    <location>
        <begin position="1027"/>
        <end position="1055"/>
    </location>
</feature>
<dbReference type="FunFam" id="2.60.40.10:FF:000238">
    <property type="entry name" value="Neuronal cell adhesion molecule"/>
    <property type="match status" value="1"/>
</dbReference>
<feature type="compositionally biased region" description="Basic and acidic residues" evidence="18">
    <location>
        <begin position="1100"/>
        <end position="1110"/>
    </location>
</feature>
<dbReference type="Proteomes" id="UP000694700">
    <property type="component" value="Unplaced"/>
</dbReference>
<evidence type="ECO:0000256" key="18">
    <source>
        <dbReference type="SAM" id="MobiDB-lite"/>
    </source>
</evidence>
<dbReference type="InterPro" id="IPR036116">
    <property type="entry name" value="FN3_sf"/>
</dbReference>
<evidence type="ECO:0000256" key="12">
    <source>
        <dbReference type="ARBA" id="ARBA00023180"/>
    </source>
</evidence>
<feature type="region of interest" description="Disordered" evidence="18">
    <location>
        <begin position="857"/>
        <end position="886"/>
    </location>
</feature>
<dbReference type="PROSITE" id="PS50835">
    <property type="entry name" value="IG_LIKE"/>
    <property type="match status" value="6"/>
</dbReference>
<evidence type="ECO:0000256" key="4">
    <source>
        <dbReference type="ARBA" id="ARBA00022475"/>
    </source>
</evidence>
<feature type="region of interest" description="Disordered" evidence="18">
    <location>
        <begin position="1027"/>
        <end position="1123"/>
    </location>
</feature>
<dbReference type="GO" id="GO:0007420">
    <property type="term" value="P:brain development"/>
    <property type="evidence" value="ECO:0007669"/>
    <property type="project" value="TreeGrafter"/>
</dbReference>
<dbReference type="InterPro" id="IPR003961">
    <property type="entry name" value="FN3_dom"/>
</dbReference>
<dbReference type="GO" id="GO:0007411">
    <property type="term" value="P:axon guidance"/>
    <property type="evidence" value="ECO:0007669"/>
    <property type="project" value="TreeGrafter"/>
</dbReference>
<dbReference type="AlphaFoldDB" id="A0A8C1SR05"/>
<evidence type="ECO:0000313" key="23">
    <source>
        <dbReference type="Ensembl" id="ENSCCRP00015011586.1"/>
    </source>
</evidence>
<dbReference type="SUPFAM" id="SSF49265">
    <property type="entry name" value="Fibronectin type III"/>
    <property type="match status" value="3"/>
</dbReference>